<comment type="caution">
    <text evidence="1">The sequence shown here is derived from an EMBL/GenBank/DDBJ whole genome shotgun (WGS) entry which is preliminary data.</text>
</comment>
<protein>
    <submittedName>
        <fullName evidence="1">Putative benzoate:H+ symporter BenE</fullName>
    </submittedName>
</protein>
<evidence type="ECO:0000313" key="2">
    <source>
        <dbReference type="Proteomes" id="UP000580797"/>
    </source>
</evidence>
<dbReference type="GO" id="GO:0016020">
    <property type="term" value="C:membrane"/>
    <property type="evidence" value="ECO:0007669"/>
    <property type="project" value="InterPro"/>
</dbReference>
<dbReference type="Pfam" id="PF03594">
    <property type="entry name" value="BenE"/>
    <property type="match status" value="1"/>
</dbReference>
<gene>
    <name evidence="1" type="ORF">HD598_001778</name>
</gene>
<sequence length="63" mass="6900">MLRALLQPLVTAFSTRFTLGALTTFVVTISGLSIWNIHPAFWGFAIGYAISRLLEPADYAPSD</sequence>
<proteinExistence type="predicted"/>
<dbReference type="Proteomes" id="UP000580797">
    <property type="component" value="Unassembled WGS sequence"/>
</dbReference>
<dbReference type="RefSeq" id="WP_183665276.1">
    <property type="nucleotide sequence ID" value="NZ_BAAARH010000012.1"/>
</dbReference>
<dbReference type="AlphaFoldDB" id="A0A7W8TX48"/>
<reference evidence="1 2" key="1">
    <citation type="submission" date="2020-08" db="EMBL/GenBank/DDBJ databases">
        <title>Sequencing the genomes of 1000 actinobacteria strains.</title>
        <authorList>
            <person name="Klenk H.-P."/>
        </authorList>
    </citation>
    <scope>NUCLEOTIDE SEQUENCE [LARGE SCALE GENOMIC DNA]</scope>
    <source>
        <strain evidence="1 2">DSM 105783</strain>
    </source>
</reference>
<name>A0A7W8TX48_9MICC</name>
<dbReference type="GO" id="GO:0042925">
    <property type="term" value="F:benzoate transmembrane transporter activity"/>
    <property type="evidence" value="ECO:0007669"/>
    <property type="project" value="InterPro"/>
</dbReference>
<organism evidence="1 2">
    <name type="scientific">Neomicrococcus aestuarii</name>
    <dbReference type="NCBI Taxonomy" id="556325"/>
    <lineage>
        <taxon>Bacteria</taxon>
        <taxon>Bacillati</taxon>
        <taxon>Actinomycetota</taxon>
        <taxon>Actinomycetes</taxon>
        <taxon>Micrococcales</taxon>
        <taxon>Micrococcaceae</taxon>
        <taxon>Neomicrococcus</taxon>
    </lineage>
</organism>
<evidence type="ECO:0000313" key="1">
    <source>
        <dbReference type="EMBL" id="MBB5513091.1"/>
    </source>
</evidence>
<dbReference type="EMBL" id="JACHDR010000001">
    <property type="protein sequence ID" value="MBB5513091.1"/>
    <property type="molecule type" value="Genomic_DNA"/>
</dbReference>
<dbReference type="InterPro" id="IPR004711">
    <property type="entry name" value="Benzoate_Transporter"/>
</dbReference>
<accession>A0A7W8TX48</accession>